<dbReference type="PROSITE" id="PS50887">
    <property type="entry name" value="GGDEF"/>
    <property type="match status" value="1"/>
</dbReference>
<dbReference type="GO" id="GO:0005886">
    <property type="term" value="C:plasma membrane"/>
    <property type="evidence" value="ECO:0007669"/>
    <property type="project" value="TreeGrafter"/>
</dbReference>
<feature type="transmembrane region" description="Helical" evidence="4">
    <location>
        <begin position="7"/>
        <end position="26"/>
    </location>
</feature>
<dbReference type="GO" id="GO:1902201">
    <property type="term" value="P:negative regulation of bacterial-type flagellum-dependent cell motility"/>
    <property type="evidence" value="ECO:0007669"/>
    <property type="project" value="TreeGrafter"/>
</dbReference>
<organism evidence="7 8">
    <name type="scientific">Guyparkeria halophila</name>
    <dbReference type="NCBI Taxonomy" id="47960"/>
    <lineage>
        <taxon>Bacteria</taxon>
        <taxon>Pseudomonadati</taxon>
        <taxon>Pseudomonadota</taxon>
        <taxon>Gammaproteobacteria</taxon>
        <taxon>Chromatiales</taxon>
        <taxon>Thioalkalibacteraceae</taxon>
        <taxon>Guyparkeria</taxon>
    </lineage>
</organism>
<gene>
    <name evidence="7" type="ORF">GM160_04110</name>
</gene>
<dbReference type="AlphaFoldDB" id="A0A6I6D3H7"/>
<sequence>MSLGTRFIWIAIGLVLGTAFAIWQVFDRVATGVVEQWGTRVAEVQVRYDSARLLQPLEREIALAHQMADSPVIQDLARAPDDEALDAAAKAEMERFRRNFGANNYFVALLDNGAYYFNDAEDEFGEQPLRYHLSPEDPDDAWFYRLVEQGRDFHLNVNPDSELGVIKLWIDVLMRDPASNEILGIVGTGMELETMLAETVAVDQPGITTIFVDHSGAIQLYRDRDLIDYASLVKPEGQKSHLKRLVSDAESRERVGQLLDQAQASAGNVHTAFVTVDGQRHLMGVAWLPRIGWYEVTLLDLDVIMPVSRFVPLLIIVLIALVISILLLHVAVRRLLLQPISALEAAMQALKNGRYVRGDLPAASGEMARLVRHFSDMANTIQAHTRELEDRVEARTAELNRLARVDSLTELPNRRGMQEALDQARERAEREGRRLSLLWIDVDEFKQINDDRGHDTGDVALRQVASCLQEELRGYDVAGRWGGDEFLVMLYPSTEERMASVAERLRERVASRVSVGGQPVTISVGGYCAEGTEPLSQILARADRALYRAKEAGRNRVQMHTVGG</sequence>
<evidence type="ECO:0000256" key="4">
    <source>
        <dbReference type="SAM" id="Phobius"/>
    </source>
</evidence>
<dbReference type="PANTHER" id="PTHR45138">
    <property type="entry name" value="REGULATORY COMPONENTS OF SENSORY TRANSDUCTION SYSTEM"/>
    <property type="match status" value="1"/>
</dbReference>
<evidence type="ECO:0000313" key="7">
    <source>
        <dbReference type="EMBL" id="QGT78144.1"/>
    </source>
</evidence>
<proteinExistence type="predicted"/>
<dbReference type="KEGG" id="ghl:GM160_04110"/>
<keyword evidence="8" id="KW-1185">Reference proteome</keyword>
<evidence type="ECO:0000256" key="2">
    <source>
        <dbReference type="ARBA" id="ARBA00012528"/>
    </source>
</evidence>
<dbReference type="GO" id="GO:0043709">
    <property type="term" value="P:cell adhesion involved in single-species biofilm formation"/>
    <property type="evidence" value="ECO:0007669"/>
    <property type="project" value="TreeGrafter"/>
</dbReference>
<dbReference type="SMART" id="SM00267">
    <property type="entry name" value="GGDEF"/>
    <property type="match status" value="1"/>
</dbReference>
<dbReference type="PROSITE" id="PS50885">
    <property type="entry name" value="HAMP"/>
    <property type="match status" value="1"/>
</dbReference>
<dbReference type="PANTHER" id="PTHR45138:SF9">
    <property type="entry name" value="DIGUANYLATE CYCLASE DGCM-RELATED"/>
    <property type="match status" value="1"/>
</dbReference>
<dbReference type="SUPFAM" id="SSF55073">
    <property type="entry name" value="Nucleotide cyclase"/>
    <property type="match status" value="1"/>
</dbReference>
<feature type="domain" description="HAMP" evidence="5">
    <location>
        <begin position="334"/>
        <end position="386"/>
    </location>
</feature>
<dbReference type="Gene3D" id="6.10.340.10">
    <property type="match status" value="1"/>
</dbReference>
<dbReference type="InterPro" id="IPR029787">
    <property type="entry name" value="Nucleotide_cyclase"/>
</dbReference>
<dbReference type="InterPro" id="IPR043128">
    <property type="entry name" value="Rev_trsase/Diguanyl_cyclase"/>
</dbReference>
<dbReference type="EC" id="2.7.7.65" evidence="2"/>
<dbReference type="FunFam" id="3.30.70.270:FF:000001">
    <property type="entry name" value="Diguanylate cyclase domain protein"/>
    <property type="match status" value="1"/>
</dbReference>
<evidence type="ECO:0000259" key="6">
    <source>
        <dbReference type="PROSITE" id="PS50887"/>
    </source>
</evidence>
<name>A0A6I6D3H7_9GAMM</name>
<dbReference type="InterPro" id="IPR000160">
    <property type="entry name" value="GGDEF_dom"/>
</dbReference>
<dbReference type="EMBL" id="CP046415">
    <property type="protein sequence ID" value="QGT78144.1"/>
    <property type="molecule type" value="Genomic_DNA"/>
</dbReference>
<evidence type="ECO:0000256" key="1">
    <source>
        <dbReference type="ARBA" id="ARBA00001946"/>
    </source>
</evidence>
<feature type="domain" description="GGDEF" evidence="6">
    <location>
        <begin position="433"/>
        <end position="562"/>
    </location>
</feature>
<evidence type="ECO:0000259" key="5">
    <source>
        <dbReference type="PROSITE" id="PS50885"/>
    </source>
</evidence>
<accession>A0A6I6D3H7</accession>
<feature type="transmembrane region" description="Helical" evidence="4">
    <location>
        <begin position="310"/>
        <end position="332"/>
    </location>
</feature>
<evidence type="ECO:0000256" key="3">
    <source>
        <dbReference type="ARBA" id="ARBA00034247"/>
    </source>
</evidence>
<dbReference type="Proteomes" id="UP000427716">
    <property type="component" value="Chromosome"/>
</dbReference>
<dbReference type="GO" id="GO:0007165">
    <property type="term" value="P:signal transduction"/>
    <property type="evidence" value="ECO:0007669"/>
    <property type="project" value="InterPro"/>
</dbReference>
<comment type="catalytic activity">
    <reaction evidence="3">
        <text>2 GTP = 3',3'-c-di-GMP + 2 diphosphate</text>
        <dbReference type="Rhea" id="RHEA:24898"/>
        <dbReference type="ChEBI" id="CHEBI:33019"/>
        <dbReference type="ChEBI" id="CHEBI:37565"/>
        <dbReference type="ChEBI" id="CHEBI:58805"/>
        <dbReference type="EC" id="2.7.7.65"/>
    </reaction>
</comment>
<dbReference type="Gene3D" id="3.30.70.270">
    <property type="match status" value="1"/>
</dbReference>
<comment type="cofactor">
    <cofactor evidence="1">
        <name>Mg(2+)</name>
        <dbReference type="ChEBI" id="CHEBI:18420"/>
    </cofactor>
</comment>
<dbReference type="InterPro" id="IPR050469">
    <property type="entry name" value="Diguanylate_Cyclase"/>
</dbReference>
<reference evidence="7 8" key="1">
    <citation type="submission" date="2019-11" db="EMBL/GenBank/DDBJ databases">
        <authorList>
            <person name="Zhang J."/>
            <person name="Sun C."/>
        </authorList>
    </citation>
    <scope>NUCLEOTIDE SEQUENCE [LARGE SCALE GENOMIC DNA]</scope>
    <source>
        <strain evidence="8">sp2</strain>
    </source>
</reference>
<dbReference type="RefSeq" id="WP_136865919.1">
    <property type="nucleotide sequence ID" value="NZ_CP046415.1"/>
</dbReference>
<dbReference type="GO" id="GO:0052621">
    <property type="term" value="F:diguanylate cyclase activity"/>
    <property type="evidence" value="ECO:0007669"/>
    <property type="project" value="UniProtKB-EC"/>
</dbReference>
<dbReference type="CDD" id="cd01949">
    <property type="entry name" value="GGDEF"/>
    <property type="match status" value="1"/>
</dbReference>
<dbReference type="InterPro" id="IPR003660">
    <property type="entry name" value="HAMP_dom"/>
</dbReference>
<keyword evidence="4" id="KW-0472">Membrane</keyword>
<dbReference type="Pfam" id="PF00990">
    <property type="entry name" value="GGDEF"/>
    <property type="match status" value="1"/>
</dbReference>
<protein>
    <recommendedName>
        <fullName evidence="2">diguanylate cyclase</fullName>
        <ecNumber evidence="2">2.7.7.65</ecNumber>
    </recommendedName>
</protein>
<evidence type="ECO:0000313" key="8">
    <source>
        <dbReference type="Proteomes" id="UP000427716"/>
    </source>
</evidence>
<keyword evidence="4" id="KW-0812">Transmembrane</keyword>
<keyword evidence="4" id="KW-1133">Transmembrane helix</keyword>
<dbReference type="NCBIfam" id="TIGR00254">
    <property type="entry name" value="GGDEF"/>
    <property type="match status" value="1"/>
</dbReference>